<gene>
    <name evidence="3" type="ORF">AB1Y20_011487</name>
</gene>
<feature type="transmembrane region" description="Helical" evidence="1">
    <location>
        <begin position="233"/>
        <end position="256"/>
    </location>
</feature>
<keyword evidence="1" id="KW-0472">Membrane</keyword>
<keyword evidence="2" id="KW-0732">Signal</keyword>
<evidence type="ECO:0000256" key="1">
    <source>
        <dbReference type="SAM" id="Phobius"/>
    </source>
</evidence>
<feature type="transmembrane region" description="Helical" evidence="1">
    <location>
        <begin position="65"/>
        <end position="86"/>
    </location>
</feature>
<evidence type="ECO:0000313" key="4">
    <source>
        <dbReference type="Proteomes" id="UP001515480"/>
    </source>
</evidence>
<reference evidence="3 4" key="1">
    <citation type="journal article" date="2024" name="Science">
        <title>Giant polyketide synthase enzymes in the biosynthesis of giant marine polyether toxins.</title>
        <authorList>
            <person name="Fallon T.R."/>
            <person name="Shende V.V."/>
            <person name="Wierzbicki I.H."/>
            <person name="Pendleton A.L."/>
            <person name="Watervoot N.F."/>
            <person name="Auber R.P."/>
            <person name="Gonzalez D.J."/>
            <person name="Wisecaver J.H."/>
            <person name="Moore B.S."/>
        </authorList>
    </citation>
    <scope>NUCLEOTIDE SEQUENCE [LARGE SCALE GENOMIC DNA]</scope>
    <source>
        <strain evidence="3 4">12B1</strain>
    </source>
</reference>
<proteinExistence type="predicted"/>
<sequence>MALPLLLAVAGHSRLLCFPAPHAGLVSRSPYASSPVLRARCSAEASAAWAVRANAQLSCSATRLLLLHLALDAALSVALLALLVALRPRVDADFALACAVAKAVGRGPRLLADGALAAALTKACPSLAQVQLSRLFDEAAAALRRLGPLAPRRRGGGAAARARQLTFPLRASARASQNILSPASALLVYAGMRASGAERLSLVRGSADALTRVLVVRLPSEFDGVRLPSAGQVAGYVALASVISSLAFPITAWAAVCLSQDGLGTSPKVKRS</sequence>
<evidence type="ECO:0008006" key="5">
    <source>
        <dbReference type="Google" id="ProtNLM"/>
    </source>
</evidence>
<feature type="chain" id="PRO_5044194193" description="Protein RFT1 homolog" evidence="2">
    <location>
        <begin position="18"/>
        <end position="272"/>
    </location>
</feature>
<dbReference type="AlphaFoldDB" id="A0AB34IJK8"/>
<comment type="caution">
    <text evidence="3">The sequence shown here is derived from an EMBL/GenBank/DDBJ whole genome shotgun (WGS) entry which is preliminary data.</text>
</comment>
<keyword evidence="1" id="KW-1133">Transmembrane helix</keyword>
<keyword evidence="4" id="KW-1185">Reference proteome</keyword>
<evidence type="ECO:0000313" key="3">
    <source>
        <dbReference type="EMBL" id="KAL1499277.1"/>
    </source>
</evidence>
<accession>A0AB34IJK8</accession>
<dbReference type="Proteomes" id="UP001515480">
    <property type="component" value="Unassembled WGS sequence"/>
</dbReference>
<name>A0AB34IJK8_PRYPA</name>
<dbReference type="EMBL" id="JBGBPQ010000025">
    <property type="protein sequence ID" value="KAL1499277.1"/>
    <property type="molecule type" value="Genomic_DNA"/>
</dbReference>
<evidence type="ECO:0000256" key="2">
    <source>
        <dbReference type="SAM" id="SignalP"/>
    </source>
</evidence>
<keyword evidence="1" id="KW-0812">Transmembrane</keyword>
<feature type="signal peptide" evidence="2">
    <location>
        <begin position="1"/>
        <end position="17"/>
    </location>
</feature>
<protein>
    <recommendedName>
        <fullName evidence="5">Protein RFT1 homolog</fullName>
    </recommendedName>
</protein>
<organism evidence="3 4">
    <name type="scientific">Prymnesium parvum</name>
    <name type="common">Toxic golden alga</name>
    <dbReference type="NCBI Taxonomy" id="97485"/>
    <lineage>
        <taxon>Eukaryota</taxon>
        <taxon>Haptista</taxon>
        <taxon>Haptophyta</taxon>
        <taxon>Prymnesiophyceae</taxon>
        <taxon>Prymnesiales</taxon>
        <taxon>Prymnesiaceae</taxon>
        <taxon>Prymnesium</taxon>
    </lineage>
</organism>